<sequence>MATCDEDSELRIILRSEPQRVTAEITMANPTAHPRHCYGAIEVTTVRESKTSNGTKGEGRFDNVASNLYPRYETARAVKPGEPWKRGIMGEKLARRKAGARPLVGMDATRDRGGVGGIEKRQDPAQLKCEPTVKFIARHVSPEKVSGKHDCPANHNSHTEISRNRAETKGGEEEEEEEEGAVPPRSLSRKLAKEDGESFHLRAASEVGANGGLKSFAIERRRNRSSLSSRGVAGSRPAEEQPVDLTRLPRIRRLSRIYPSDFRETREIPCQTYSRFLRTPVYSFIVDLEPSIY</sequence>
<proteinExistence type="predicted"/>
<protein>
    <submittedName>
        <fullName evidence="2">Uncharacterized protein</fullName>
    </submittedName>
</protein>
<dbReference type="Proteomes" id="UP000310200">
    <property type="component" value="Unassembled WGS sequence"/>
</dbReference>
<reference evidence="2 3" key="1">
    <citation type="journal article" date="2019" name="Philos. Trans. R. Soc. Lond., B, Biol. Sci.">
        <title>Ant behaviour and brain gene expression of defending hosts depend on the ecological success of the intruding social parasite.</title>
        <authorList>
            <person name="Kaur R."/>
            <person name="Stoldt M."/>
            <person name="Jongepier E."/>
            <person name="Feldmeyer B."/>
            <person name="Menzel F."/>
            <person name="Bornberg-Bauer E."/>
            <person name="Foitzik S."/>
        </authorList>
    </citation>
    <scope>NUCLEOTIDE SEQUENCE [LARGE SCALE GENOMIC DNA]</scope>
    <source>
        <tissue evidence="2">Whole body</tissue>
    </source>
</reference>
<feature type="region of interest" description="Disordered" evidence="1">
    <location>
        <begin position="143"/>
        <end position="194"/>
    </location>
</feature>
<feature type="compositionally biased region" description="Basic and acidic residues" evidence="1">
    <location>
        <begin position="143"/>
        <end position="171"/>
    </location>
</feature>
<feature type="region of interest" description="Disordered" evidence="1">
    <location>
        <begin position="224"/>
        <end position="244"/>
    </location>
</feature>
<evidence type="ECO:0000256" key="1">
    <source>
        <dbReference type="SAM" id="MobiDB-lite"/>
    </source>
</evidence>
<dbReference type="AlphaFoldDB" id="A0A4S2KPC7"/>
<gene>
    <name evidence="2" type="ORF">DBV15_03143</name>
</gene>
<evidence type="ECO:0000313" key="2">
    <source>
        <dbReference type="EMBL" id="TGZ51256.1"/>
    </source>
</evidence>
<dbReference type="EMBL" id="QBLH01001744">
    <property type="protein sequence ID" value="TGZ51256.1"/>
    <property type="molecule type" value="Genomic_DNA"/>
</dbReference>
<name>A0A4S2KPC7_9HYME</name>
<comment type="caution">
    <text evidence="2">The sequence shown here is derived from an EMBL/GenBank/DDBJ whole genome shotgun (WGS) entry which is preliminary data.</text>
</comment>
<accession>A0A4S2KPC7</accession>
<keyword evidence="3" id="KW-1185">Reference proteome</keyword>
<evidence type="ECO:0000313" key="3">
    <source>
        <dbReference type="Proteomes" id="UP000310200"/>
    </source>
</evidence>
<organism evidence="2 3">
    <name type="scientific">Temnothorax longispinosus</name>
    <dbReference type="NCBI Taxonomy" id="300112"/>
    <lineage>
        <taxon>Eukaryota</taxon>
        <taxon>Metazoa</taxon>
        <taxon>Ecdysozoa</taxon>
        <taxon>Arthropoda</taxon>
        <taxon>Hexapoda</taxon>
        <taxon>Insecta</taxon>
        <taxon>Pterygota</taxon>
        <taxon>Neoptera</taxon>
        <taxon>Endopterygota</taxon>
        <taxon>Hymenoptera</taxon>
        <taxon>Apocrita</taxon>
        <taxon>Aculeata</taxon>
        <taxon>Formicoidea</taxon>
        <taxon>Formicidae</taxon>
        <taxon>Myrmicinae</taxon>
        <taxon>Temnothorax</taxon>
    </lineage>
</organism>